<comment type="caution">
    <text evidence="2">The sequence shown here is derived from an EMBL/GenBank/DDBJ whole genome shotgun (WGS) entry which is preliminary data.</text>
</comment>
<feature type="transmembrane region" description="Helical" evidence="1">
    <location>
        <begin position="35"/>
        <end position="60"/>
    </location>
</feature>
<keyword evidence="1" id="KW-0812">Transmembrane</keyword>
<dbReference type="EMBL" id="BAABLM010000001">
    <property type="protein sequence ID" value="GAA4665140.1"/>
    <property type="molecule type" value="Genomic_DNA"/>
</dbReference>
<keyword evidence="1" id="KW-1133">Transmembrane helix</keyword>
<keyword evidence="1" id="KW-0472">Membrane</keyword>
<name>A0ABP8VIU9_9MICO</name>
<gene>
    <name evidence="2" type="ORF">GCM10025780_02910</name>
</gene>
<sequence>MWLRRGFYRVLWGAVLVLPLWVFLGRAFFGAPLGYQFLAQILLVPLLFVGQLVVSLILFLRPSVRRDRAVSWLDVGALTLSWLGQLGIGFFLVDSVSSARASAFTALVGRDALPLSTALSAAAIVLTVVMGVVLLALGVAEAIRGARAGMQKAFADLEGVSGASPAMPSVWANDPKHTIVLPPRA</sequence>
<keyword evidence="3" id="KW-1185">Reference proteome</keyword>
<dbReference type="RefSeq" id="WP_345372393.1">
    <property type="nucleotide sequence ID" value="NZ_BAABLM010000001.1"/>
</dbReference>
<evidence type="ECO:0008006" key="4">
    <source>
        <dbReference type="Google" id="ProtNLM"/>
    </source>
</evidence>
<feature type="transmembrane region" description="Helical" evidence="1">
    <location>
        <begin position="113"/>
        <end position="140"/>
    </location>
</feature>
<evidence type="ECO:0000256" key="1">
    <source>
        <dbReference type="SAM" id="Phobius"/>
    </source>
</evidence>
<feature type="transmembrane region" description="Helical" evidence="1">
    <location>
        <begin position="7"/>
        <end position="29"/>
    </location>
</feature>
<protein>
    <recommendedName>
        <fullName evidence="4">Transmembrane protein</fullName>
    </recommendedName>
</protein>
<feature type="transmembrane region" description="Helical" evidence="1">
    <location>
        <begin position="72"/>
        <end position="93"/>
    </location>
</feature>
<evidence type="ECO:0000313" key="2">
    <source>
        <dbReference type="EMBL" id="GAA4665140.1"/>
    </source>
</evidence>
<evidence type="ECO:0000313" key="3">
    <source>
        <dbReference type="Proteomes" id="UP001501295"/>
    </source>
</evidence>
<reference evidence="3" key="1">
    <citation type="journal article" date="2019" name="Int. J. Syst. Evol. Microbiol.">
        <title>The Global Catalogue of Microorganisms (GCM) 10K type strain sequencing project: providing services to taxonomists for standard genome sequencing and annotation.</title>
        <authorList>
            <consortium name="The Broad Institute Genomics Platform"/>
            <consortium name="The Broad Institute Genome Sequencing Center for Infectious Disease"/>
            <person name="Wu L."/>
            <person name="Ma J."/>
        </authorList>
    </citation>
    <scope>NUCLEOTIDE SEQUENCE [LARGE SCALE GENOMIC DNA]</scope>
    <source>
        <strain evidence="3">JCM 18956</strain>
    </source>
</reference>
<dbReference type="Proteomes" id="UP001501295">
    <property type="component" value="Unassembled WGS sequence"/>
</dbReference>
<accession>A0ABP8VIU9</accession>
<organism evidence="2 3">
    <name type="scientific">Frondihabitans cladoniiphilus</name>
    <dbReference type="NCBI Taxonomy" id="715785"/>
    <lineage>
        <taxon>Bacteria</taxon>
        <taxon>Bacillati</taxon>
        <taxon>Actinomycetota</taxon>
        <taxon>Actinomycetes</taxon>
        <taxon>Micrococcales</taxon>
        <taxon>Microbacteriaceae</taxon>
        <taxon>Frondihabitans</taxon>
    </lineage>
</organism>
<proteinExistence type="predicted"/>